<feature type="repeat" description="NHL" evidence="2">
    <location>
        <begin position="50"/>
        <end position="93"/>
    </location>
</feature>
<feature type="region of interest" description="Disordered" evidence="3">
    <location>
        <begin position="7"/>
        <end position="31"/>
    </location>
</feature>
<dbReference type="Gene3D" id="2.120.10.30">
    <property type="entry name" value="TolB, C-terminal domain"/>
    <property type="match status" value="2"/>
</dbReference>
<dbReference type="Pfam" id="PF01436">
    <property type="entry name" value="NHL"/>
    <property type="match status" value="1"/>
</dbReference>
<dbReference type="InterPro" id="IPR001258">
    <property type="entry name" value="NHL_repeat"/>
</dbReference>
<organism evidence="4 5">
    <name type="scientific">Tetraparma gracilis</name>
    <dbReference type="NCBI Taxonomy" id="2962635"/>
    <lineage>
        <taxon>Eukaryota</taxon>
        <taxon>Sar</taxon>
        <taxon>Stramenopiles</taxon>
        <taxon>Ochrophyta</taxon>
        <taxon>Bolidophyceae</taxon>
        <taxon>Parmales</taxon>
        <taxon>Triparmaceae</taxon>
        <taxon>Tetraparma</taxon>
    </lineage>
</organism>
<dbReference type="SUPFAM" id="SSF81383">
    <property type="entry name" value="F-box domain"/>
    <property type="match status" value="1"/>
</dbReference>
<dbReference type="PANTHER" id="PTHR24104:SF50">
    <property type="entry name" value="SMP-30_GLUCONOLACTONASE_LRE-LIKE REGION DOMAIN-CONTAINING PROTEIN"/>
    <property type="match status" value="1"/>
</dbReference>
<evidence type="ECO:0000256" key="2">
    <source>
        <dbReference type="PROSITE-ProRule" id="PRU00504"/>
    </source>
</evidence>
<dbReference type="Proteomes" id="UP001165060">
    <property type="component" value="Unassembled WGS sequence"/>
</dbReference>
<keyword evidence="1" id="KW-0677">Repeat</keyword>
<name>A0ABQ6MEP2_9STRA</name>
<proteinExistence type="predicted"/>
<evidence type="ECO:0000256" key="3">
    <source>
        <dbReference type="SAM" id="MobiDB-lite"/>
    </source>
</evidence>
<evidence type="ECO:0000256" key="1">
    <source>
        <dbReference type="ARBA" id="ARBA00022737"/>
    </source>
</evidence>
<gene>
    <name evidence="4" type="ORF">TeGR_g4582</name>
</gene>
<dbReference type="PANTHER" id="PTHR24104">
    <property type="entry name" value="E3 UBIQUITIN-PROTEIN LIGASE NHLRC1-RELATED"/>
    <property type="match status" value="1"/>
</dbReference>
<accession>A0ABQ6MEP2</accession>
<comment type="caution">
    <text evidence="4">The sequence shown here is derived from an EMBL/GenBank/DDBJ whole genome shotgun (WGS) entry which is preliminary data.</text>
</comment>
<dbReference type="SUPFAM" id="SSF63829">
    <property type="entry name" value="Calcium-dependent phosphotriesterase"/>
    <property type="match status" value="1"/>
</dbReference>
<dbReference type="EMBL" id="BRYB01001393">
    <property type="protein sequence ID" value="GMI24702.1"/>
    <property type="molecule type" value="Genomic_DNA"/>
</dbReference>
<feature type="compositionally biased region" description="Low complexity" evidence="3">
    <location>
        <begin position="7"/>
        <end position="23"/>
    </location>
</feature>
<feature type="non-terminal residue" evidence="4">
    <location>
        <position position="1"/>
    </location>
</feature>
<keyword evidence="5" id="KW-1185">Reference proteome</keyword>
<dbReference type="InterPro" id="IPR011042">
    <property type="entry name" value="6-blade_b-propeller_TolB-like"/>
</dbReference>
<dbReference type="InterPro" id="IPR036047">
    <property type="entry name" value="F-box-like_dom_sf"/>
</dbReference>
<evidence type="ECO:0000313" key="4">
    <source>
        <dbReference type="EMBL" id="GMI24702.1"/>
    </source>
</evidence>
<sequence length="910" mass="102768">IACFGAAASADSSKPSSRPTTSSAGGSGQIVVSDDQRHTVVAFNPDGSLAHIVGEPGQGNGSFRNPKGLSTSVDGKLLVADANNHRVQAFEQLGKIFKAKWQAHKHEIKKGRQVGEFQNPGGATWSTPATEVEVTRNAAAIGFEVSDAWKTDGLDYGSDDDYEEQQAEAAPAATITKTKQPDLIVADTGNNRIQYIPDEAMHPPLEFGRLGDKFVERPEPGQFNAPEDVAFHDGWSDWEFEKSEACQNYRKTLRNVPPWYRGDESRAKVMEDLVESAAPMGSFAVIETAQINVWRMFHVTPESYRSNSVEEVVIKTRDNTFFQQKDDRMEGGHPKFYKSLQALVEDATAHDYLGLEETRDPRHYVRIAVADTGFNRVQIVGFVKPTYDTRGDFLLTLFPPKFKVLNIIGETARGGSKAALGGKCHLTAPNSVAYNSHGDLIVNDSGHWRVCIFAPDGEMVHTIGSRLELTGSLGKPLVCNFGRDLVGSESVLVGFSAGVAVNYTVPPKVIKGDFSHLPRDATLIAFSFLDFRGAAQAAQACKLFNNIFLTLRSRWELYPLSPSVLMRIKQIFVDWSCVANQTRMDHLRTADEYRGDNERGTSVEWWMENYFVKTTKKAQQTDLSKQIDVINKKHKQEAMERERARSGACKYRKEELSVEFIRNCGKMKDLLEMIRCLDLKFFLETDWRWKVLLADDETDGDTLQRRKERFVKYLLITYMKPPVDEPKIKHSKATVDFDRGVRCAVCDLCGLPFWWNHEEELRVIFEGMSAEVDAVEYDEVRTRACEFDRYERTVKRKTMSYEVFLDFMTIVQEKNMGLRDWTSHKVMKGYLAAHRGASLPLPRSKTHLPRIMQKNAVFDYQVRAAVGMLDRMFARGSLEGATAFPELKVGGEVQFNEIVDDPLKRWERFR</sequence>
<evidence type="ECO:0000313" key="5">
    <source>
        <dbReference type="Proteomes" id="UP001165060"/>
    </source>
</evidence>
<protein>
    <submittedName>
        <fullName evidence="4">Uncharacterized protein</fullName>
    </submittedName>
</protein>
<dbReference type="InterPro" id="IPR050952">
    <property type="entry name" value="TRIM-NHL_E3_ligases"/>
</dbReference>
<dbReference type="PROSITE" id="PS51125">
    <property type="entry name" value="NHL"/>
    <property type="match status" value="1"/>
</dbReference>
<reference evidence="4 5" key="1">
    <citation type="journal article" date="2023" name="Commun. Biol.">
        <title>Genome analysis of Parmales, the sister group of diatoms, reveals the evolutionary specialization of diatoms from phago-mixotrophs to photoautotrophs.</title>
        <authorList>
            <person name="Ban H."/>
            <person name="Sato S."/>
            <person name="Yoshikawa S."/>
            <person name="Yamada K."/>
            <person name="Nakamura Y."/>
            <person name="Ichinomiya M."/>
            <person name="Sato N."/>
            <person name="Blanc-Mathieu R."/>
            <person name="Endo H."/>
            <person name="Kuwata A."/>
            <person name="Ogata H."/>
        </authorList>
    </citation>
    <scope>NUCLEOTIDE SEQUENCE [LARGE SCALE GENOMIC DNA]</scope>
</reference>